<dbReference type="eggNOG" id="COG1473">
    <property type="taxonomic scope" value="Bacteria"/>
</dbReference>
<reference evidence="2 3" key="1">
    <citation type="submission" date="2010-08" db="EMBL/GenBank/DDBJ databases">
        <title>Complete sequence of Clostridium cellulovorans 743B.</title>
        <authorList>
            <consortium name="US DOE Joint Genome Institute"/>
            <person name="Lucas S."/>
            <person name="Copeland A."/>
            <person name="Lapidus A."/>
            <person name="Cheng J.-F."/>
            <person name="Bruce D."/>
            <person name="Goodwin L."/>
            <person name="Pitluck S."/>
            <person name="Chertkov O."/>
            <person name="Detter J.C."/>
            <person name="Han C."/>
            <person name="Tapia R."/>
            <person name="Land M."/>
            <person name="Hauser L."/>
            <person name="Chang Y.-J."/>
            <person name="Jeffries C."/>
            <person name="Kyrpides N."/>
            <person name="Ivanova N."/>
            <person name="Mikhailova N."/>
            <person name="Hemme C.L."/>
            <person name="Woyke T."/>
        </authorList>
    </citation>
    <scope>NUCLEOTIDE SEQUENCE [LARGE SCALE GENOMIC DNA]</scope>
    <source>
        <strain evidence="3">ATCC 35296 / DSM 3052 / OCM 3 / 743B</strain>
    </source>
</reference>
<dbReference type="AlphaFoldDB" id="D9SNL4"/>
<dbReference type="PANTHER" id="PTHR30575:SF0">
    <property type="entry name" value="XAA-ARG DIPEPTIDASE"/>
    <property type="match status" value="1"/>
</dbReference>
<dbReference type="HOGENOM" id="CLU_031812_1_0_9"/>
<dbReference type="Proteomes" id="UP000002730">
    <property type="component" value="Chromosome"/>
</dbReference>
<accession>D9SNL4</accession>
<dbReference type="Gene3D" id="3.40.630.10">
    <property type="entry name" value="Zn peptidases"/>
    <property type="match status" value="1"/>
</dbReference>
<sequence length="390" mass="43027">MKQEMITYLSTVKDELLKFSHTLHNCCEESYHECNNAKLISKFLAMNNFNITENYLDIKTSFFAQKGDGHPKICFLCEYDSDSNVGDILATNLRTTMSVGAAIAIGNSIDKIGGSVIVIGCPGELKGGSKSILVKQGAFEDIDTVLTARPHVVTAESGTSLAVLPIEINYTTKDKYYNNNGFYSSLDACLYTLNGLNVLINGYGDSCFINGISINSPSTPYFSPTLTKITFYIKAKTMKTLKDVDKKIRIFVKNTAEIMNVDSEIHLHELPCEELVSNKVLGRLFSHNLKEAGIINIAPPRDTHLGMSLGSVSVVVPTISPFVSVVKDNSIEPYSKAFAELSVSTEVEENLFKTIQALAFTGYDLLAREDLIAEAKKELHDYMKNNDVTY</sequence>
<dbReference type="InterPro" id="IPR017144">
    <property type="entry name" value="Xaa-Arg_dipeptidase"/>
</dbReference>
<dbReference type="RefSeq" id="WP_010075340.1">
    <property type="nucleotide sequence ID" value="NC_014393.1"/>
</dbReference>
<dbReference type="OrthoDB" id="9781032at2"/>
<name>D9SNL4_CLOC7</name>
<dbReference type="GO" id="GO:0016805">
    <property type="term" value="F:dipeptidase activity"/>
    <property type="evidence" value="ECO:0007669"/>
    <property type="project" value="InterPro"/>
</dbReference>
<dbReference type="SUPFAM" id="SSF53187">
    <property type="entry name" value="Zn-dependent exopeptidases"/>
    <property type="match status" value="1"/>
</dbReference>
<evidence type="ECO:0000256" key="1">
    <source>
        <dbReference type="PIRNR" id="PIRNR037226"/>
    </source>
</evidence>
<comment type="similarity">
    <text evidence="1">Belongs to the peptidase M20A family.</text>
</comment>
<dbReference type="KEGG" id="ccb:Clocel_0096"/>
<dbReference type="STRING" id="573061.Clocel_0096"/>
<protein>
    <recommendedName>
        <fullName evidence="1">Peptidase M20 domain-containing protein 2</fullName>
    </recommendedName>
</protein>
<evidence type="ECO:0000313" key="2">
    <source>
        <dbReference type="EMBL" id="ADL49885.1"/>
    </source>
</evidence>
<organism evidence="2 3">
    <name type="scientific">Clostridium cellulovorans (strain ATCC 35296 / DSM 3052 / OCM 3 / 743B)</name>
    <dbReference type="NCBI Taxonomy" id="573061"/>
    <lineage>
        <taxon>Bacteria</taxon>
        <taxon>Bacillati</taxon>
        <taxon>Bacillota</taxon>
        <taxon>Clostridia</taxon>
        <taxon>Eubacteriales</taxon>
        <taxon>Clostridiaceae</taxon>
        <taxon>Clostridium</taxon>
    </lineage>
</organism>
<dbReference type="InterPro" id="IPR052030">
    <property type="entry name" value="Peptidase_M20/M20A_hydrolases"/>
</dbReference>
<dbReference type="Gene3D" id="3.30.70.360">
    <property type="match status" value="1"/>
</dbReference>
<gene>
    <name evidence="2" type="ordered locus">Clocel_0096</name>
</gene>
<dbReference type="PANTHER" id="PTHR30575">
    <property type="entry name" value="PEPTIDASE M20"/>
    <property type="match status" value="1"/>
</dbReference>
<dbReference type="PIRSF" id="PIRSF037226">
    <property type="entry name" value="Amidohydrolase_ACY1L2_prd"/>
    <property type="match status" value="1"/>
</dbReference>
<dbReference type="GO" id="GO:0046657">
    <property type="term" value="P:folic acid catabolic process"/>
    <property type="evidence" value="ECO:0007669"/>
    <property type="project" value="TreeGrafter"/>
</dbReference>
<dbReference type="GO" id="GO:0071713">
    <property type="term" value="F:para-aminobenzoyl-glutamate hydrolase activity"/>
    <property type="evidence" value="ECO:0007669"/>
    <property type="project" value="TreeGrafter"/>
</dbReference>
<keyword evidence="3" id="KW-1185">Reference proteome</keyword>
<keyword evidence="2" id="KW-0378">Hydrolase</keyword>
<dbReference type="EMBL" id="CP002160">
    <property type="protein sequence ID" value="ADL49885.1"/>
    <property type="molecule type" value="Genomic_DNA"/>
</dbReference>
<dbReference type="GO" id="GO:0005737">
    <property type="term" value="C:cytoplasm"/>
    <property type="evidence" value="ECO:0007669"/>
    <property type="project" value="TreeGrafter"/>
</dbReference>
<proteinExistence type="inferred from homology"/>
<evidence type="ECO:0000313" key="3">
    <source>
        <dbReference type="Proteomes" id="UP000002730"/>
    </source>
</evidence>